<gene>
    <name evidence="2" type="ORF">SAMN06296058_0722</name>
</gene>
<dbReference type="EMBL" id="FUZV01000001">
    <property type="protein sequence ID" value="SKC49593.1"/>
    <property type="molecule type" value="Genomic_DNA"/>
</dbReference>
<keyword evidence="3" id="KW-1185">Reference proteome</keyword>
<evidence type="ECO:0000259" key="1">
    <source>
        <dbReference type="Pfam" id="PF04266"/>
    </source>
</evidence>
<dbReference type="RefSeq" id="WP_079723101.1">
    <property type="nucleotide sequence ID" value="NZ_BMCL01000003.1"/>
</dbReference>
<reference evidence="2 3" key="1">
    <citation type="submission" date="2017-02" db="EMBL/GenBank/DDBJ databases">
        <authorList>
            <person name="Peterson S.W."/>
        </authorList>
    </citation>
    <scope>NUCLEOTIDE SEQUENCE [LARGE SCALE GENOMIC DNA]</scope>
    <source>
        <strain evidence="2 3">P15</strain>
    </source>
</reference>
<dbReference type="STRING" id="428993.SAMN06296058_0722"/>
<dbReference type="InterPro" id="IPR015947">
    <property type="entry name" value="PUA-like_sf"/>
</dbReference>
<dbReference type="Gene3D" id="2.30.130.30">
    <property type="entry name" value="Hypothetical protein"/>
    <property type="match status" value="1"/>
</dbReference>
<evidence type="ECO:0000313" key="2">
    <source>
        <dbReference type="EMBL" id="SKC49593.1"/>
    </source>
</evidence>
<dbReference type="InterPro" id="IPR007374">
    <property type="entry name" value="ASCH_domain"/>
</dbReference>
<evidence type="ECO:0000313" key="3">
    <source>
        <dbReference type="Proteomes" id="UP000190341"/>
    </source>
</evidence>
<accession>A0A1T5JEE7</accession>
<dbReference type="OrthoDB" id="359066at2"/>
<protein>
    <submittedName>
        <fullName evidence="2">ASCH domain-containing protein</fullName>
    </submittedName>
</protein>
<proteinExistence type="predicted"/>
<name>A0A1T5JEE7_9GAMM</name>
<feature type="domain" description="ASCH" evidence="1">
    <location>
        <begin position="4"/>
        <end position="81"/>
    </location>
</feature>
<dbReference type="SUPFAM" id="SSF88697">
    <property type="entry name" value="PUA domain-like"/>
    <property type="match status" value="1"/>
</dbReference>
<dbReference type="Proteomes" id="UP000190341">
    <property type="component" value="Unassembled WGS sequence"/>
</dbReference>
<dbReference type="CDD" id="cd06554">
    <property type="entry name" value="ASCH_ASC-1_like"/>
    <property type="match status" value="1"/>
</dbReference>
<dbReference type="AlphaFoldDB" id="A0A1T5JEE7"/>
<organism evidence="2 3">
    <name type="scientific">Pseudoxanthomonas indica</name>
    <dbReference type="NCBI Taxonomy" id="428993"/>
    <lineage>
        <taxon>Bacteria</taxon>
        <taxon>Pseudomonadati</taxon>
        <taxon>Pseudomonadota</taxon>
        <taxon>Gammaproteobacteria</taxon>
        <taxon>Lysobacterales</taxon>
        <taxon>Lysobacteraceae</taxon>
        <taxon>Pseudoxanthomonas</taxon>
    </lineage>
</organism>
<sequence length="136" mass="15393">MRALSIMQPWAWLIVHGYKPVENRKWPTSFRGPFLVHAGQKFDQAGYDVVRECYPEIQLPAPSEFPKGGIVGVATITDCVTRMNSSWFYGPYGFLLEDARPLPLVQFRGQLSFFDVPDKCLADPRAAHLTESAEVF</sequence>
<dbReference type="Pfam" id="PF04266">
    <property type="entry name" value="ASCH"/>
    <property type="match status" value="1"/>
</dbReference>